<dbReference type="AlphaFoldDB" id="A0A931J3E2"/>
<organism evidence="9 10">
    <name type="scientific">Inhella proteolytica</name>
    <dbReference type="NCBI Taxonomy" id="2795029"/>
    <lineage>
        <taxon>Bacteria</taxon>
        <taxon>Pseudomonadati</taxon>
        <taxon>Pseudomonadota</taxon>
        <taxon>Betaproteobacteria</taxon>
        <taxon>Burkholderiales</taxon>
        <taxon>Sphaerotilaceae</taxon>
        <taxon>Inhella</taxon>
    </lineage>
</organism>
<dbReference type="GO" id="GO:0005524">
    <property type="term" value="F:ATP binding"/>
    <property type="evidence" value="ECO:0007669"/>
    <property type="project" value="UniProtKB-KW"/>
</dbReference>
<dbReference type="Proteomes" id="UP000613266">
    <property type="component" value="Unassembled WGS sequence"/>
</dbReference>
<dbReference type="InterPro" id="IPR003593">
    <property type="entry name" value="AAA+_ATPase"/>
</dbReference>
<dbReference type="EMBL" id="JAEDAK010000002">
    <property type="protein sequence ID" value="MBH9576177.1"/>
    <property type="molecule type" value="Genomic_DNA"/>
</dbReference>
<keyword evidence="4" id="KW-0547">Nucleotide-binding</keyword>
<proteinExistence type="inferred from homology"/>
<dbReference type="InterPro" id="IPR003439">
    <property type="entry name" value="ABC_transporter-like_ATP-bd"/>
</dbReference>
<keyword evidence="3" id="KW-0472">Membrane</keyword>
<evidence type="ECO:0000256" key="2">
    <source>
        <dbReference type="ARBA" id="ARBA00022448"/>
    </source>
</evidence>
<dbReference type="Pfam" id="PF00005">
    <property type="entry name" value="ABC_tran"/>
    <property type="match status" value="1"/>
</dbReference>
<dbReference type="SMART" id="SM00382">
    <property type="entry name" value="AAA"/>
    <property type="match status" value="1"/>
</dbReference>
<gene>
    <name evidence="9" type="ORF">I7X39_04575</name>
</gene>
<comment type="function">
    <text evidence="7">Part of the ABC transporter complex HmuTUV involved in hemin import. Responsible for energy coupling to the transport system.</text>
</comment>
<feature type="domain" description="ABC transporter" evidence="8">
    <location>
        <begin position="5"/>
        <end position="239"/>
    </location>
</feature>
<evidence type="ECO:0000256" key="5">
    <source>
        <dbReference type="ARBA" id="ARBA00022840"/>
    </source>
</evidence>
<evidence type="ECO:0000256" key="4">
    <source>
        <dbReference type="ARBA" id="ARBA00022741"/>
    </source>
</evidence>
<dbReference type="PANTHER" id="PTHR42794">
    <property type="entry name" value="HEMIN IMPORT ATP-BINDING PROTEIN HMUV"/>
    <property type="match status" value="1"/>
</dbReference>
<keyword evidence="2" id="KW-0813">Transport</keyword>
<name>A0A931J3E2_9BURK</name>
<keyword evidence="3" id="KW-1003">Cell membrane</keyword>
<dbReference type="Gene3D" id="3.40.50.300">
    <property type="entry name" value="P-loop containing nucleotide triphosphate hydrolases"/>
    <property type="match status" value="1"/>
</dbReference>
<dbReference type="PROSITE" id="PS00211">
    <property type="entry name" value="ABC_TRANSPORTER_1"/>
    <property type="match status" value="1"/>
</dbReference>
<dbReference type="InterPro" id="IPR027417">
    <property type="entry name" value="P-loop_NTPase"/>
</dbReference>
<dbReference type="InterPro" id="IPR017871">
    <property type="entry name" value="ABC_transporter-like_CS"/>
</dbReference>
<evidence type="ECO:0000256" key="1">
    <source>
        <dbReference type="ARBA" id="ARBA00005417"/>
    </source>
</evidence>
<keyword evidence="6" id="KW-1278">Translocase</keyword>
<evidence type="ECO:0000256" key="3">
    <source>
        <dbReference type="ARBA" id="ARBA00022475"/>
    </source>
</evidence>
<dbReference type="PANTHER" id="PTHR42794:SF1">
    <property type="entry name" value="HEMIN IMPORT ATP-BINDING PROTEIN HMUV"/>
    <property type="match status" value="1"/>
</dbReference>
<evidence type="ECO:0000313" key="9">
    <source>
        <dbReference type="EMBL" id="MBH9576177.1"/>
    </source>
</evidence>
<evidence type="ECO:0000256" key="7">
    <source>
        <dbReference type="ARBA" id="ARBA00037066"/>
    </source>
</evidence>
<reference evidence="9" key="1">
    <citation type="submission" date="2020-12" db="EMBL/GenBank/DDBJ databases">
        <title>The genome sequence of Inhella sp. 1Y17.</title>
        <authorList>
            <person name="Liu Y."/>
        </authorList>
    </citation>
    <scope>NUCLEOTIDE SEQUENCE</scope>
    <source>
        <strain evidence="9">1Y17</strain>
    </source>
</reference>
<dbReference type="PROSITE" id="PS50893">
    <property type="entry name" value="ABC_TRANSPORTER_2"/>
    <property type="match status" value="1"/>
</dbReference>
<comment type="caution">
    <text evidence="9">The sequence shown here is derived from an EMBL/GenBank/DDBJ whole genome shotgun (WGS) entry which is preliminary data.</text>
</comment>
<evidence type="ECO:0000256" key="6">
    <source>
        <dbReference type="ARBA" id="ARBA00022967"/>
    </source>
</evidence>
<comment type="similarity">
    <text evidence="1">Belongs to the ABC transporter superfamily.</text>
</comment>
<dbReference type="GO" id="GO:0016887">
    <property type="term" value="F:ATP hydrolysis activity"/>
    <property type="evidence" value="ECO:0007669"/>
    <property type="project" value="InterPro"/>
</dbReference>
<dbReference type="CDD" id="cd03214">
    <property type="entry name" value="ABC_Iron-Siderophores_B12_Hemin"/>
    <property type="match status" value="1"/>
</dbReference>
<accession>A0A931J3E2</accession>
<evidence type="ECO:0000259" key="8">
    <source>
        <dbReference type="PROSITE" id="PS50893"/>
    </source>
</evidence>
<dbReference type="SUPFAM" id="SSF52540">
    <property type="entry name" value="P-loop containing nucleoside triphosphate hydrolases"/>
    <property type="match status" value="1"/>
</dbReference>
<keyword evidence="5 9" id="KW-0067">ATP-binding</keyword>
<evidence type="ECO:0000313" key="10">
    <source>
        <dbReference type="Proteomes" id="UP000613266"/>
    </source>
</evidence>
<sequence>MTPRLQVQDLQLALGGRPVLRGVDLQLDSGWTAIVGPNGAGKSTLLRALAGLLPAQSGQVLLDGRPLARWTAGERARRLAWLAQLGDTTGELSVRETVELGRIAHLGLGGTPGPRDAQAVAQAMALTECQDWALRRLQELSGGERQRVLLARALATEAPLLLLDEPTTHLDAPHQVALARLFRQLAARPGHAVVTVLHELSIALQADHLVVMAQGQVVAQGPCADAGVQRALEAVFGQAIRIRPGPCGRPQVALNLDEPSHAD</sequence>
<dbReference type="RefSeq" id="WP_198109782.1">
    <property type="nucleotide sequence ID" value="NZ_JAEDAK010000002.1"/>
</dbReference>
<keyword evidence="10" id="KW-1185">Reference proteome</keyword>
<dbReference type="FunFam" id="3.40.50.300:FF:000134">
    <property type="entry name" value="Iron-enterobactin ABC transporter ATP-binding protein"/>
    <property type="match status" value="1"/>
</dbReference>
<protein>
    <submittedName>
        <fullName evidence="9">ABC transporter ATP-binding protein</fullName>
    </submittedName>
</protein>